<reference evidence="8 9" key="1">
    <citation type="submission" date="2019-03" db="EMBL/GenBank/DDBJ databases">
        <authorList>
            <person name="Gaulin E."/>
            <person name="Dumas B."/>
        </authorList>
    </citation>
    <scope>NUCLEOTIDE SEQUENCE [LARGE SCALE GENOMIC DNA]</scope>
    <source>
        <strain evidence="8">CBS 568.67</strain>
    </source>
</reference>
<proteinExistence type="predicted"/>
<evidence type="ECO:0000256" key="3">
    <source>
        <dbReference type="ARBA" id="ARBA00022691"/>
    </source>
</evidence>
<dbReference type="Gene3D" id="3.40.50.150">
    <property type="entry name" value="Vaccinia Virus protein VP39"/>
    <property type="match status" value="1"/>
</dbReference>
<evidence type="ECO:0000256" key="2">
    <source>
        <dbReference type="ARBA" id="ARBA00022679"/>
    </source>
</evidence>
<sequence length="353" mass="37755">MAGPPPPQAILLDKFNQMIAFRSVAAFGSLGIADHLAAGPATAVDIAQALHLHPQSTFRLLRAGANIGLVTQSSPCFDDAVFALTPLGDCLRSDVPGSLRHLMQAWATPGFWQSFQYFEATIQTGQTAAHIAHGTDIWTYFAKHPEDETMFAKGLDGLSDGAIQAFLAAYEFDQARTRVVVDVGGSHGSLLAATMSKLPAAQGILFDVPAVINTANAKLTSYGALKNRITAISGDFFQAVPQSGDLYMLKYILHDWNDAECVLILKNIVKAASRGAKVLAIEMVLHSNVEPAAATPGGLLSPSIFMDMSMLVLCTGQERTPEQYAALYKQAGIQFTRYIPTASPFGIIEGVVE</sequence>
<evidence type="ECO:0000313" key="9">
    <source>
        <dbReference type="Proteomes" id="UP000332933"/>
    </source>
</evidence>
<evidence type="ECO:0000313" key="8">
    <source>
        <dbReference type="EMBL" id="VFT77714.1"/>
    </source>
</evidence>
<feature type="domain" description="O-methyltransferase C-terminal" evidence="5">
    <location>
        <begin position="116"/>
        <end position="333"/>
    </location>
</feature>
<feature type="active site" description="Proton acceptor" evidence="4">
    <location>
        <position position="254"/>
    </location>
</feature>
<gene>
    <name evidence="8" type="primary">Aste57867_489</name>
    <name evidence="7" type="ORF">As57867_000488</name>
    <name evidence="8" type="ORF">ASTE57867_489</name>
</gene>
<dbReference type="Pfam" id="PF00891">
    <property type="entry name" value="Methyltransf_2"/>
    <property type="match status" value="1"/>
</dbReference>
<accession>A0A485K6V6</accession>
<dbReference type="GO" id="GO:0046983">
    <property type="term" value="F:protein dimerization activity"/>
    <property type="evidence" value="ECO:0007669"/>
    <property type="project" value="InterPro"/>
</dbReference>
<dbReference type="PANTHER" id="PTHR43712:SF2">
    <property type="entry name" value="O-METHYLTRANSFERASE CICE"/>
    <property type="match status" value="1"/>
</dbReference>
<name>A0A485K6V6_9STRA</name>
<dbReference type="PANTHER" id="PTHR43712">
    <property type="entry name" value="PUTATIVE (AFU_ORTHOLOGUE AFUA_4G14580)-RELATED"/>
    <property type="match status" value="1"/>
</dbReference>
<keyword evidence="9" id="KW-1185">Reference proteome</keyword>
<dbReference type="GO" id="GO:0032259">
    <property type="term" value="P:methylation"/>
    <property type="evidence" value="ECO:0007669"/>
    <property type="project" value="UniProtKB-KW"/>
</dbReference>
<dbReference type="InterPro" id="IPR036390">
    <property type="entry name" value="WH_DNA-bd_sf"/>
</dbReference>
<dbReference type="InterPro" id="IPR001077">
    <property type="entry name" value="COMT_C"/>
</dbReference>
<dbReference type="PROSITE" id="PS51683">
    <property type="entry name" value="SAM_OMT_II"/>
    <property type="match status" value="1"/>
</dbReference>
<evidence type="ECO:0000256" key="4">
    <source>
        <dbReference type="PIRSR" id="PIRSR005739-1"/>
    </source>
</evidence>
<dbReference type="GO" id="GO:0008171">
    <property type="term" value="F:O-methyltransferase activity"/>
    <property type="evidence" value="ECO:0007669"/>
    <property type="project" value="InterPro"/>
</dbReference>
<evidence type="ECO:0000256" key="1">
    <source>
        <dbReference type="ARBA" id="ARBA00022603"/>
    </source>
</evidence>
<keyword evidence="3" id="KW-0949">S-adenosyl-L-methionine</keyword>
<dbReference type="InterPro" id="IPR016461">
    <property type="entry name" value="COMT-like"/>
</dbReference>
<keyword evidence="2" id="KW-0808">Transferase</keyword>
<dbReference type="InterPro" id="IPR029063">
    <property type="entry name" value="SAM-dependent_MTases_sf"/>
</dbReference>
<evidence type="ECO:0000259" key="5">
    <source>
        <dbReference type="Pfam" id="PF00891"/>
    </source>
</evidence>
<keyword evidence="1" id="KW-0489">Methyltransferase</keyword>
<dbReference type="EMBL" id="VJMH01000025">
    <property type="protein sequence ID" value="KAF0720190.1"/>
    <property type="molecule type" value="Genomic_DNA"/>
</dbReference>
<dbReference type="OrthoDB" id="76844at2759"/>
<evidence type="ECO:0000259" key="6">
    <source>
        <dbReference type="Pfam" id="PF08100"/>
    </source>
</evidence>
<dbReference type="Pfam" id="PF08100">
    <property type="entry name" value="Dimerisation"/>
    <property type="match status" value="1"/>
</dbReference>
<reference evidence="7" key="2">
    <citation type="submission" date="2019-06" db="EMBL/GenBank/DDBJ databases">
        <title>Genomics analysis of Aphanomyces spp. identifies a new class of oomycete effector associated with host adaptation.</title>
        <authorList>
            <person name="Gaulin E."/>
        </authorList>
    </citation>
    <scope>NUCLEOTIDE SEQUENCE</scope>
    <source>
        <strain evidence="7">CBS 578.67</strain>
    </source>
</reference>
<evidence type="ECO:0000313" key="7">
    <source>
        <dbReference type="EMBL" id="KAF0720190.1"/>
    </source>
</evidence>
<protein>
    <submittedName>
        <fullName evidence="8">Aste57867_489 protein</fullName>
    </submittedName>
</protein>
<dbReference type="SUPFAM" id="SSF46785">
    <property type="entry name" value="Winged helix' DNA-binding domain"/>
    <property type="match status" value="1"/>
</dbReference>
<organism evidence="8 9">
    <name type="scientific">Aphanomyces stellatus</name>
    <dbReference type="NCBI Taxonomy" id="120398"/>
    <lineage>
        <taxon>Eukaryota</taxon>
        <taxon>Sar</taxon>
        <taxon>Stramenopiles</taxon>
        <taxon>Oomycota</taxon>
        <taxon>Saprolegniomycetes</taxon>
        <taxon>Saprolegniales</taxon>
        <taxon>Verrucalvaceae</taxon>
        <taxon>Aphanomyces</taxon>
    </lineage>
</organism>
<dbReference type="InterPro" id="IPR012967">
    <property type="entry name" value="COMT_dimerisation"/>
</dbReference>
<dbReference type="InterPro" id="IPR036388">
    <property type="entry name" value="WH-like_DNA-bd_sf"/>
</dbReference>
<dbReference type="Proteomes" id="UP000332933">
    <property type="component" value="Unassembled WGS sequence"/>
</dbReference>
<dbReference type="EMBL" id="CAADRA010000025">
    <property type="protein sequence ID" value="VFT77714.1"/>
    <property type="molecule type" value="Genomic_DNA"/>
</dbReference>
<dbReference type="PIRSF" id="PIRSF005739">
    <property type="entry name" value="O-mtase"/>
    <property type="match status" value="1"/>
</dbReference>
<dbReference type="SUPFAM" id="SSF53335">
    <property type="entry name" value="S-adenosyl-L-methionine-dependent methyltransferases"/>
    <property type="match status" value="1"/>
</dbReference>
<dbReference type="AlphaFoldDB" id="A0A485K6V6"/>
<feature type="domain" description="O-methyltransferase dimerisation" evidence="6">
    <location>
        <begin position="27"/>
        <end position="91"/>
    </location>
</feature>
<dbReference type="Gene3D" id="1.10.10.10">
    <property type="entry name" value="Winged helix-like DNA-binding domain superfamily/Winged helix DNA-binding domain"/>
    <property type="match status" value="1"/>
</dbReference>